<dbReference type="GO" id="GO:1904669">
    <property type="term" value="P:ATP export"/>
    <property type="evidence" value="ECO:0007669"/>
    <property type="project" value="UniProtKB-ARBA"/>
</dbReference>
<proteinExistence type="inferred from homology"/>
<keyword evidence="8" id="KW-0407">Ion channel</keyword>
<feature type="transmembrane region" description="Helical" evidence="9">
    <location>
        <begin position="181"/>
        <end position="203"/>
    </location>
</feature>
<sequence>MDSLQNVLKFITDNKSAIGYGFMTLMTIGGQRLFSLVAFKCPCSHLNFIYGSAFLFGPAILFFIIGYFLNSRTWKLFTGCCVNPKKLLPRRNPCYCLRIFIQITLNALILPIMWISVALLNGTFYTCAMSGWQDQENGHFLCKNKSENCFQEIFKLSCDKASIPPAESEEILGLLNAQSQVLGWCVILISTGISLLSTCYFNCRSKVSSLQIKFWRIYIEKEKQKFDEFAQEYATKLAERNLRSFFENKDPEPFEMPSNQAWKEVSSLYSFNKEHQYYSTVHRFVEHGISDNVNRQEMLDFVDGHSTV</sequence>
<dbReference type="KEGG" id="xtr:101730841"/>
<feature type="transmembrane region" description="Helical" evidence="9">
    <location>
        <begin position="95"/>
        <end position="115"/>
    </location>
</feature>
<dbReference type="PANTHER" id="PTHR32261:SF8">
    <property type="entry name" value="CALCIUM HOMEOSTASIS MODULATOR PROTEIN 5"/>
    <property type="match status" value="1"/>
</dbReference>
<reference evidence="10" key="2">
    <citation type="submission" date="2021-03" db="UniProtKB">
        <authorList>
            <consortium name="Ensembl"/>
        </authorList>
    </citation>
    <scope>IDENTIFICATION</scope>
</reference>
<dbReference type="GeneID" id="101730841"/>
<dbReference type="Pfam" id="PF14798">
    <property type="entry name" value="Ca_hom_mod"/>
    <property type="match status" value="1"/>
</dbReference>
<evidence type="ECO:0000256" key="5">
    <source>
        <dbReference type="ARBA" id="ARBA00022989"/>
    </source>
</evidence>
<keyword evidence="6" id="KW-0406">Ion transport</keyword>
<keyword evidence="11" id="KW-1185">Reference proteome</keyword>
<protein>
    <submittedName>
        <fullName evidence="10">Calcium homeostasis modulator family member 5</fullName>
    </submittedName>
    <submittedName>
        <fullName evidence="12">Calcium homeostasis modulator protein 5</fullName>
    </submittedName>
</protein>
<dbReference type="Ensembl" id="ENSXETT00000119075">
    <property type="protein sequence ID" value="ENSXETP00000119210"/>
    <property type="gene ID" value="ENSXETG00000044076"/>
</dbReference>
<evidence type="ECO:0000256" key="6">
    <source>
        <dbReference type="ARBA" id="ARBA00023065"/>
    </source>
</evidence>
<keyword evidence="5 9" id="KW-1133">Transmembrane helix</keyword>
<keyword evidence="4 9" id="KW-0812">Transmembrane</keyword>
<dbReference type="RefSeq" id="XP_004914620.1">
    <property type="nucleotide sequence ID" value="XM_004914563.3"/>
</dbReference>
<dbReference type="Xenbase" id="XB-GENE-961667">
    <property type="gene designation" value="calhm5"/>
</dbReference>
<evidence type="ECO:0000256" key="1">
    <source>
        <dbReference type="ARBA" id="ARBA00004141"/>
    </source>
</evidence>
<evidence type="ECO:0000313" key="10">
    <source>
        <dbReference type="Ensembl" id="ENSXETP00000119210"/>
    </source>
</evidence>
<evidence type="ECO:0000313" key="12">
    <source>
        <dbReference type="RefSeq" id="XP_004914620.1"/>
    </source>
</evidence>
<dbReference type="GeneTree" id="ENSGT01030000234610"/>
<feature type="transmembrane region" description="Helical" evidence="9">
    <location>
        <begin position="48"/>
        <end position="69"/>
    </location>
</feature>
<evidence type="ECO:0000256" key="4">
    <source>
        <dbReference type="ARBA" id="ARBA00022692"/>
    </source>
</evidence>
<evidence type="ECO:0000256" key="3">
    <source>
        <dbReference type="ARBA" id="ARBA00022448"/>
    </source>
</evidence>
<reference evidence="12" key="3">
    <citation type="submission" date="2025-04" db="UniProtKB">
        <authorList>
            <consortium name="RefSeq"/>
        </authorList>
    </citation>
    <scope>IDENTIFICATION</scope>
    <source>
        <strain evidence="12">Nigerian</strain>
        <tissue evidence="12">Liver and blood</tissue>
    </source>
</reference>
<gene>
    <name evidence="10 12 13" type="primary">calhm5</name>
</gene>
<dbReference type="AGR" id="Xenbase:XB-GENE-961667"/>
<evidence type="ECO:0000256" key="7">
    <source>
        <dbReference type="ARBA" id="ARBA00023136"/>
    </source>
</evidence>
<dbReference type="CTD" id="254228"/>
<reference evidence="10" key="1">
    <citation type="journal article" date="2010" name="Science">
        <title>The genome of the Western clawed frog Xenopus tropicalis.</title>
        <authorList>
            <person name="Hellsten U."/>
            <person name="Harland R.M."/>
            <person name="Gilchrist M.J."/>
            <person name="Hendrix D."/>
            <person name="Jurka J."/>
            <person name="Kapitonov V."/>
            <person name="Ovcharenko I."/>
            <person name="Putnam N.H."/>
            <person name="Shu S."/>
            <person name="Taher L."/>
            <person name="Blitz I.L."/>
            <person name="Blumberg B."/>
            <person name="Dichmann D.S."/>
            <person name="Dubchak I."/>
            <person name="Amaya E."/>
            <person name="Detter J.C."/>
            <person name="Fletcher R."/>
            <person name="Gerhard D.S."/>
            <person name="Goodstein D."/>
            <person name="Graves T."/>
            <person name="Grigoriev I.V."/>
            <person name="Grimwood J."/>
            <person name="Kawashima T."/>
            <person name="Lindquist E."/>
            <person name="Lucas S.M."/>
            <person name="Mead P.E."/>
            <person name="Mitros T."/>
            <person name="Ogino H."/>
            <person name="Ohta Y."/>
            <person name="Poliakov A.V."/>
            <person name="Pollet N."/>
            <person name="Robert J."/>
            <person name="Salamov A."/>
            <person name="Sater A.K."/>
            <person name="Schmutz J."/>
            <person name="Terry A."/>
            <person name="Vize P.D."/>
            <person name="Warren W.C."/>
            <person name="Wells D."/>
            <person name="Wills A."/>
            <person name="Wilson R.K."/>
            <person name="Zimmerman L.B."/>
            <person name="Zorn A.M."/>
            <person name="Grainger R."/>
            <person name="Grammer T."/>
            <person name="Khokha M.K."/>
            <person name="Richardson P.M."/>
            <person name="Rokhsar D.S."/>
        </authorList>
    </citation>
    <scope>NUCLEOTIDE SEQUENCE [LARGE SCALE GENOMIC DNA]</scope>
    <source>
        <strain evidence="10">Nigerian</strain>
    </source>
</reference>
<dbReference type="AlphaFoldDB" id="A0A803KFN1"/>
<comment type="subcellular location">
    <subcellularLocation>
        <location evidence="1">Membrane</location>
        <topology evidence="1">Multi-pass membrane protein</topology>
    </subcellularLocation>
</comment>
<dbReference type="OMA" id="HYSTIHR"/>
<evidence type="ECO:0000313" key="11">
    <source>
        <dbReference type="Proteomes" id="UP000008143"/>
    </source>
</evidence>
<dbReference type="PANTHER" id="PTHR32261">
    <property type="entry name" value="CALCIUM HOMEOSTASIS MODULATOR PROTEIN"/>
    <property type="match status" value="1"/>
</dbReference>
<evidence type="ECO:0000256" key="8">
    <source>
        <dbReference type="ARBA" id="ARBA00023303"/>
    </source>
</evidence>
<comment type="similarity">
    <text evidence="2">Belongs to the CALHM family.</text>
</comment>
<name>A0A803KFN1_XENTR</name>
<keyword evidence="7 9" id="KW-0472">Membrane</keyword>
<dbReference type="Proteomes" id="UP000008143">
    <property type="component" value="Chromosome 5"/>
</dbReference>
<dbReference type="InterPro" id="IPR029569">
    <property type="entry name" value="CALHM"/>
</dbReference>
<organism evidence="10">
    <name type="scientific">Xenopus tropicalis</name>
    <name type="common">Western clawed frog</name>
    <name type="synonym">Silurana tropicalis</name>
    <dbReference type="NCBI Taxonomy" id="8364"/>
    <lineage>
        <taxon>Eukaryota</taxon>
        <taxon>Metazoa</taxon>
        <taxon>Chordata</taxon>
        <taxon>Craniata</taxon>
        <taxon>Vertebrata</taxon>
        <taxon>Euteleostomi</taxon>
        <taxon>Amphibia</taxon>
        <taxon>Batrachia</taxon>
        <taxon>Anura</taxon>
        <taxon>Pipoidea</taxon>
        <taxon>Pipidae</taxon>
        <taxon>Xenopodinae</taxon>
        <taxon>Xenopus</taxon>
        <taxon>Silurana</taxon>
    </lineage>
</organism>
<evidence type="ECO:0000256" key="9">
    <source>
        <dbReference type="SAM" id="Phobius"/>
    </source>
</evidence>
<dbReference type="GO" id="GO:0005261">
    <property type="term" value="F:monoatomic cation channel activity"/>
    <property type="evidence" value="ECO:0000318"/>
    <property type="project" value="GO_Central"/>
</dbReference>
<evidence type="ECO:0000313" key="13">
    <source>
        <dbReference type="Xenbase" id="XB-GENE-961667"/>
    </source>
</evidence>
<dbReference type="OrthoDB" id="5953668at2759"/>
<keyword evidence="3" id="KW-0813">Transport</keyword>
<evidence type="ECO:0000256" key="2">
    <source>
        <dbReference type="ARBA" id="ARBA00008497"/>
    </source>
</evidence>
<dbReference type="GO" id="GO:0005886">
    <property type="term" value="C:plasma membrane"/>
    <property type="evidence" value="ECO:0000318"/>
    <property type="project" value="GO_Central"/>
</dbReference>
<accession>A0A803KFN1</accession>